<dbReference type="GO" id="GO:0003676">
    <property type="term" value="F:nucleic acid binding"/>
    <property type="evidence" value="ECO:0007669"/>
    <property type="project" value="InterPro"/>
</dbReference>
<comment type="caution">
    <text evidence="2">The sequence shown here is derived from an EMBL/GenBank/DDBJ whole genome shotgun (WGS) entry which is preliminary data.</text>
</comment>
<dbReference type="EMBL" id="ASHM01063596">
    <property type="protein sequence ID" value="PNX90675.1"/>
    <property type="molecule type" value="Genomic_DNA"/>
</dbReference>
<organism evidence="2 3">
    <name type="scientific">Trifolium pratense</name>
    <name type="common">Red clover</name>
    <dbReference type="NCBI Taxonomy" id="57577"/>
    <lineage>
        <taxon>Eukaryota</taxon>
        <taxon>Viridiplantae</taxon>
        <taxon>Streptophyta</taxon>
        <taxon>Embryophyta</taxon>
        <taxon>Tracheophyta</taxon>
        <taxon>Spermatophyta</taxon>
        <taxon>Magnoliopsida</taxon>
        <taxon>eudicotyledons</taxon>
        <taxon>Gunneridae</taxon>
        <taxon>Pentapetalae</taxon>
        <taxon>rosids</taxon>
        <taxon>fabids</taxon>
        <taxon>Fabales</taxon>
        <taxon>Fabaceae</taxon>
        <taxon>Papilionoideae</taxon>
        <taxon>50 kb inversion clade</taxon>
        <taxon>NPAAA clade</taxon>
        <taxon>Hologalegina</taxon>
        <taxon>IRL clade</taxon>
        <taxon>Trifolieae</taxon>
        <taxon>Trifolium</taxon>
    </lineage>
</organism>
<evidence type="ECO:0000259" key="1">
    <source>
        <dbReference type="Pfam" id="PF13456"/>
    </source>
</evidence>
<evidence type="ECO:0000313" key="2">
    <source>
        <dbReference type="EMBL" id="PNX90675.1"/>
    </source>
</evidence>
<proteinExistence type="predicted"/>
<sequence length="64" mass="6862">MGGLAAVVRDSNGVVMAAGCWCQPIVPDPDVPEGMTLLLGMEFAKDMLFKDVEINSDSACNFQR</sequence>
<evidence type="ECO:0000313" key="3">
    <source>
        <dbReference type="Proteomes" id="UP000236291"/>
    </source>
</evidence>
<name>A0A2K3MIQ1_TRIPR</name>
<dbReference type="InterPro" id="IPR002156">
    <property type="entry name" value="RNaseH_domain"/>
</dbReference>
<protein>
    <recommendedName>
        <fullName evidence="1">RNase H type-1 domain-containing protein</fullName>
    </recommendedName>
</protein>
<dbReference type="Proteomes" id="UP000236291">
    <property type="component" value="Unassembled WGS sequence"/>
</dbReference>
<gene>
    <name evidence="2" type="ORF">L195_g046800</name>
</gene>
<reference evidence="2 3" key="1">
    <citation type="journal article" date="2014" name="Am. J. Bot.">
        <title>Genome assembly and annotation for red clover (Trifolium pratense; Fabaceae).</title>
        <authorList>
            <person name="Istvanek J."/>
            <person name="Jaros M."/>
            <person name="Krenek A."/>
            <person name="Repkova J."/>
        </authorList>
    </citation>
    <scope>NUCLEOTIDE SEQUENCE [LARGE SCALE GENOMIC DNA]</scope>
    <source>
        <strain evidence="3">cv. Tatra</strain>
        <tissue evidence="2">Young leaves</tissue>
    </source>
</reference>
<accession>A0A2K3MIQ1</accession>
<dbReference type="Pfam" id="PF13456">
    <property type="entry name" value="RVT_3"/>
    <property type="match status" value="1"/>
</dbReference>
<dbReference type="AlphaFoldDB" id="A0A2K3MIQ1"/>
<feature type="domain" description="RNase H type-1" evidence="1">
    <location>
        <begin position="2"/>
        <end position="59"/>
    </location>
</feature>
<reference evidence="2 3" key="2">
    <citation type="journal article" date="2017" name="Front. Plant Sci.">
        <title>Gene Classification and Mining of Molecular Markers Useful in Red Clover (Trifolium pratense) Breeding.</title>
        <authorList>
            <person name="Istvanek J."/>
            <person name="Dluhosova J."/>
            <person name="Dluhos P."/>
            <person name="Patkova L."/>
            <person name="Nedelnik J."/>
            <person name="Repkova J."/>
        </authorList>
    </citation>
    <scope>NUCLEOTIDE SEQUENCE [LARGE SCALE GENOMIC DNA]</scope>
    <source>
        <strain evidence="3">cv. Tatra</strain>
        <tissue evidence="2">Young leaves</tissue>
    </source>
</reference>
<dbReference type="GO" id="GO:0004523">
    <property type="term" value="F:RNA-DNA hybrid ribonuclease activity"/>
    <property type="evidence" value="ECO:0007669"/>
    <property type="project" value="InterPro"/>
</dbReference>